<dbReference type="EnsemblPlants" id="Solyc03g025750.3.1">
    <property type="protein sequence ID" value="Solyc03g025750.3.1"/>
    <property type="gene ID" value="Solyc03g025750.3"/>
</dbReference>
<evidence type="ECO:0000256" key="1">
    <source>
        <dbReference type="SAM" id="MobiDB-lite"/>
    </source>
</evidence>
<feature type="region of interest" description="Disordered" evidence="1">
    <location>
        <begin position="1"/>
        <end position="21"/>
    </location>
</feature>
<dbReference type="Proteomes" id="UP000004994">
    <property type="component" value="Chromosome 3"/>
</dbReference>
<accession>A0A3Q7FHF5</accession>
<name>A0A3Q7FHF5_SOLLC</name>
<sequence length="70" mass="7545">MLSQHQGPYGGGMLQGVASEGPSTIDSNMNFFVNPSAEHAIASEQSSTALRGTVGLYFNSFAYSLKRWNM</sequence>
<evidence type="ECO:0000313" key="3">
    <source>
        <dbReference type="Proteomes" id="UP000004994"/>
    </source>
</evidence>
<dbReference type="AlphaFoldDB" id="A0A3Q7FHF5"/>
<proteinExistence type="predicted"/>
<reference evidence="2" key="1">
    <citation type="journal article" date="2012" name="Nature">
        <title>The tomato genome sequence provides insights into fleshy fruit evolution.</title>
        <authorList>
            <consortium name="Tomato Genome Consortium"/>
        </authorList>
    </citation>
    <scope>NUCLEOTIDE SEQUENCE [LARGE SCALE GENOMIC DNA]</scope>
    <source>
        <strain evidence="2">cv. Heinz 1706</strain>
    </source>
</reference>
<dbReference type="InParanoid" id="A0A3Q7FHF5"/>
<organism evidence="2">
    <name type="scientific">Solanum lycopersicum</name>
    <name type="common">Tomato</name>
    <name type="synonym">Lycopersicon esculentum</name>
    <dbReference type="NCBI Taxonomy" id="4081"/>
    <lineage>
        <taxon>Eukaryota</taxon>
        <taxon>Viridiplantae</taxon>
        <taxon>Streptophyta</taxon>
        <taxon>Embryophyta</taxon>
        <taxon>Tracheophyta</taxon>
        <taxon>Spermatophyta</taxon>
        <taxon>Magnoliopsida</taxon>
        <taxon>eudicotyledons</taxon>
        <taxon>Gunneridae</taxon>
        <taxon>Pentapetalae</taxon>
        <taxon>asterids</taxon>
        <taxon>lamiids</taxon>
        <taxon>Solanales</taxon>
        <taxon>Solanaceae</taxon>
        <taxon>Solanoideae</taxon>
        <taxon>Solaneae</taxon>
        <taxon>Solanum</taxon>
        <taxon>Solanum subgen. Lycopersicon</taxon>
    </lineage>
</organism>
<keyword evidence="3" id="KW-1185">Reference proteome</keyword>
<evidence type="ECO:0000313" key="2">
    <source>
        <dbReference type="EnsemblPlants" id="Solyc03g025750.3.1"/>
    </source>
</evidence>
<dbReference type="Gramene" id="Solyc03g025750.3.1">
    <property type="protein sequence ID" value="Solyc03g025750.3.1"/>
    <property type="gene ID" value="Solyc03g025750.3"/>
</dbReference>
<reference evidence="2" key="2">
    <citation type="submission" date="2019-01" db="UniProtKB">
        <authorList>
            <consortium name="EnsemblPlants"/>
        </authorList>
    </citation>
    <scope>IDENTIFICATION</scope>
    <source>
        <strain evidence="2">cv. Heinz 1706</strain>
    </source>
</reference>
<protein>
    <submittedName>
        <fullName evidence="2">Uncharacterized protein</fullName>
    </submittedName>
</protein>